<reference evidence="2" key="1">
    <citation type="journal article" date="2022" name="Mol. Ecol. Resour.">
        <title>The genomes of chicory, endive, great burdock and yacon provide insights into Asteraceae palaeo-polyploidization history and plant inulin production.</title>
        <authorList>
            <person name="Fan W."/>
            <person name="Wang S."/>
            <person name="Wang H."/>
            <person name="Wang A."/>
            <person name="Jiang F."/>
            <person name="Liu H."/>
            <person name="Zhao H."/>
            <person name="Xu D."/>
            <person name="Zhang Y."/>
        </authorList>
    </citation>
    <scope>NUCLEOTIDE SEQUENCE [LARGE SCALE GENOMIC DNA]</scope>
    <source>
        <strain evidence="2">cv. Punajuju</strain>
    </source>
</reference>
<protein>
    <submittedName>
        <fullName evidence="1">Uncharacterized protein</fullName>
    </submittedName>
</protein>
<dbReference type="Proteomes" id="UP001055811">
    <property type="component" value="Linkage Group LG09"/>
</dbReference>
<evidence type="ECO:0000313" key="1">
    <source>
        <dbReference type="EMBL" id="KAI3691058.1"/>
    </source>
</evidence>
<reference evidence="1 2" key="2">
    <citation type="journal article" date="2022" name="Mol. Ecol. Resour.">
        <title>The genomes of chicory, endive, great burdock and yacon provide insights into Asteraceae paleo-polyploidization history and plant inulin production.</title>
        <authorList>
            <person name="Fan W."/>
            <person name="Wang S."/>
            <person name="Wang H."/>
            <person name="Wang A."/>
            <person name="Jiang F."/>
            <person name="Liu H."/>
            <person name="Zhao H."/>
            <person name="Xu D."/>
            <person name="Zhang Y."/>
        </authorList>
    </citation>
    <scope>NUCLEOTIDE SEQUENCE [LARGE SCALE GENOMIC DNA]</scope>
    <source>
        <strain evidence="2">cv. Punajuju</strain>
        <tissue evidence="1">Leaves</tissue>
    </source>
</reference>
<organism evidence="1 2">
    <name type="scientific">Cichorium intybus</name>
    <name type="common">Chicory</name>
    <dbReference type="NCBI Taxonomy" id="13427"/>
    <lineage>
        <taxon>Eukaryota</taxon>
        <taxon>Viridiplantae</taxon>
        <taxon>Streptophyta</taxon>
        <taxon>Embryophyta</taxon>
        <taxon>Tracheophyta</taxon>
        <taxon>Spermatophyta</taxon>
        <taxon>Magnoliopsida</taxon>
        <taxon>eudicotyledons</taxon>
        <taxon>Gunneridae</taxon>
        <taxon>Pentapetalae</taxon>
        <taxon>asterids</taxon>
        <taxon>campanulids</taxon>
        <taxon>Asterales</taxon>
        <taxon>Asteraceae</taxon>
        <taxon>Cichorioideae</taxon>
        <taxon>Cichorieae</taxon>
        <taxon>Cichoriinae</taxon>
        <taxon>Cichorium</taxon>
    </lineage>
</organism>
<accession>A0ACB8Z0G4</accession>
<comment type="caution">
    <text evidence="1">The sequence shown here is derived from an EMBL/GenBank/DDBJ whole genome shotgun (WGS) entry which is preliminary data.</text>
</comment>
<sequence>MMMLVAAFFPRQSSSTFAAFLTTPLAFDEPSRIVIASTIRRSAYWPLVVILLKRNNLLEYEDNATIHRRSEDESDEMINLIVRFIIYIFLIGIFLLTSTKDCYIALLLSEVKGKDITELIATGREKLASIPSGGGGGVAVDVAADGGGALAAAGPKKDKKVEQKEESDDVSSCFHIVDIKFNIFE</sequence>
<evidence type="ECO:0000313" key="2">
    <source>
        <dbReference type="Proteomes" id="UP001055811"/>
    </source>
</evidence>
<dbReference type="EMBL" id="CM042017">
    <property type="protein sequence ID" value="KAI3691058.1"/>
    <property type="molecule type" value="Genomic_DNA"/>
</dbReference>
<proteinExistence type="predicted"/>
<name>A0ACB8Z0G4_CICIN</name>
<gene>
    <name evidence="1" type="ORF">L2E82_49273</name>
</gene>
<keyword evidence="2" id="KW-1185">Reference proteome</keyword>